<dbReference type="InterPro" id="IPR000086">
    <property type="entry name" value="NUDIX_hydrolase_dom"/>
</dbReference>
<keyword evidence="2 3" id="KW-0378">Hydrolase</keyword>
<comment type="cofactor">
    <cofactor evidence="3">
        <name>a divalent metal cation</name>
        <dbReference type="ChEBI" id="CHEBI:60240"/>
    </cofactor>
</comment>
<dbReference type="EC" id="3.6.1.-" evidence="3"/>
<proteinExistence type="inferred from homology"/>
<dbReference type="Proteomes" id="UP000005952">
    <property type="component" value="Chromosome"/>
</dbReference>
<dbReference type="EMBL" id="CP005587">
    <property type="protein sequence ID" value="AGK59851.1"/>
    <property type="molecule type" value="Genomic_DNA"/>
</dbReference>
<feature type="short sequence motif" description="Nudix box" evidence="3">
    <location>
        <begin position="72"/>
        <end position="93"/>
    </location>
</feature>
<evidence type="ECO:0000313" key="5">
    <source>
        <dbReference type="EMBL" id="AGK59851.1"/>
    </source>
</evidence>
<evidence type="ECO:0000259" key="4">
    <source>
        <dbReference type="PROSITE" id="PS51462"/>
    </source>
</evidence>
<keyword evidence="6" id="KW-1185">Reference proteome</keyword>
<dbReference type="PROSITE" id="PS00893">
    <property type="entry name" value="NUDIX_BOX"/>
    <property type="match status" value="1"/>
</dbReference>
<dbReference type="Pfam" id="PF00293">
    <property type="entry name" value="NUDIX"/>
    <property type="match status" value="1"/>
</dbReference>
<dbReference type="CDD" id="cd03671">
    <property type="entry name" value="NUDIX_Ap4A_hydrolase_plant_like"/>
    <property type="match status" value="1"/>
</dbReference>
<accession>N0BHC4</accession>
<name>N0BHC4_9HYPH</name>
<comment type="similarity">
    <text evidence="3">Belongs to the Nudix hydrolase family. RppH subfamily.</text>
</comment>
<feature type="domain" description="Nudix hydrolase" evidence="4">
    <location>
        <begin position="33"/>
        <end position="183"/>
    </location>
</feature>
<comment type="cofactor">
    <cofactor evidence="1">
        <name>Mg(2+)</name>
        <dbReference type="ChEBI" id="CHEBI:18420"/>
    </cofactor>
</comment>
<evidence type="ECO:0000256" key="2">
    <source>
        <dbReference type="ARBA" id="ARBA00022801"/>
    </source>
</evidence>
<dbReference type="GO" id="GO:0008893">
    <property type="term" value="F:guanosine-3',5'-bis(diphosphate) 3'-diphosphatase activity"/>
    <property type="evidence" value="ECO:0007669"/>
    <property type="project" value="TreeGrafter"/>
</dbReference>
<dbReference type="NCBIfam" id="NF001938">
    <property type="entry name" value="PRK00714.1-5"/>
    <property type="match status" value="1"/>
</dbReference>
<dbReference type="InterPro" id="IPR020084">
    <property type="entry name" value="NUDIX_hydrolase_CS"/>
</dbReference>
<organism evidence="5 6">
    <name type="scientific">Hyphomicrobium denitrificans 1NES1</name>
    <dbReference type="NCBI Taxonomy" id="670307"/>
    <lineage>
        <taxon>Bacteria</taxon>
        <taxon>Pseudomonadati</taxon>
        <taxon>Pseudomonadota</taxon>
        <taxon>Alphaproteobacteria</taxon>
        <taxon>Hyphomicrobiales</taxon>
        <taxon>Hyphomicrobiaceae</taxon>
        <taxon>Hyphomicrobium</taxon>
    </lineage>
</organism>
<dbReference type="GO" id="GO:0034432">
    <property type="term" value="F:bis(5'-adenosyl)-pentaphosphatase activity"/>
    <property type="evidence" value="ECO:0007669"/>
    <property type="project" value="TreeGrafter"/>
</dbReference>
<dbReference type="InterPro" id="IPR022927">
    <property type="entry name" value="RppH"/>
</dbReference>
<dbReference type="GO" id="GO:0006753">
    <property type="term" value="P:nucleoside phosphate metabolic process"/>
    <property type="evidence" value="ECO:0007669"/>
    <property type="project" value="TreeGrafter"/>
</dbReference>
<dbReference type="STRING" id="670307.HYPDE_40913"/>
<evidence type="ECO:0000313" key="6">
    <source>
        <dbReference type="Proteomes" id="UP000005952"/>
    </source>
</evidence>
<dbReference type="InterPro" id="IPR015797">
    <property type="entry name" value="NUDIX_hydrolase-like_dom_sf"/>
</dbReference>
<comment type="function">
    <text evidence="3">Accelerates the degradation of transcripts by removing pyrophosphate from the 5'-end of triphosphorylated RNA, leading to a more labile monophosphorylated state that can stimulate subsequent ribonuclease cleavage.</text>
</comment>
<dbReference type="PANTHER" id="PTHR11839:SF22">
    <property type="entry name" value="NUDIX HYDROLASE 26, CHLOROPLASTIC"/>
    <property type="match status" value="1"/>
</dbReference>
<dbReference type="eggNOG" id="COG1051">
    <property type="taxonomic scope" value="Bacteria"/>
</dbReference>
<dbReference type="KEGG" id="hdt:HYPDE_40913"/>
<dbReference type="SUPFAM" id="SSF55811">
    <property type="entry name" value="Nudix"/>
    <property type="match status" value="1"/>
</dbReference>
<dbReference type="HAMAP" id="MF_00298">
    <property type="entry name" value="Nudix_RppH"/>
    <property type="match status" value="1"/>
</dbReference>
<sequence length="190" mass="21549">MANHGTFLSTDYARILPMTLLPNPSELSRAALPFRSCVGIMLLNRDGLVWVGRRRPKWAGDHAAHIWQMPQGGIEKYEPPRIAALRELREETGVTSVEVVAEYSDWLTYELPENLLGIALKGRYRGQRQKWFAMRFLGDDSEVDIAPKEGAKAEFDAWRWAPIASVPKLIIPFKREVYERVTSAFGHLAG</sequence>
<dbReference type="PROSITE" id="PS51462">
    <property type="entry name" value="NUDIX"/>
    <property type="match status" value="1"/>
</dbReference>
<protein>
    <recommendedName>
        <fullName evidence="3">RNA pyrophosphohydrolase</fullName>
        <ecNumber evidence="3">3.6.1.-</ecNumber>
    </recommendedName>
    <alternativeName>
        <fullName evidence="3">(Di)nucleoside polyphosphate hydrolase</fullName>
    </alternativeName>
</protein>
<dbReference type="AlphaFoldDB" id="N0BHC4"/>
<evidence type="ECO:0000256" key="3">
    <source>
        <dbReference type="HAMAP-Rule" id="MF_00298"/>
    </source>
</evidence>
<dbReference type="GO" id="GO:0019693">
    <property type="term" value="P:ribose phosphate metabolic process"/>
    <property type="evidence" value="ECO:0007669"/>
    <property type="project" value="TreeGrafter"/>
</dbReference>
<dbReference type="PANTHER" id="PTHR11839">
    <property type="entry name" value="UDP/ADP-SUGAR PYROPHOSPHATASE"/>
    <property type="match status" value="1"/>
</dbReference>
<dbReference type="Gene3D" id="3.90.79.10">
    <property type="entry name" value="Nucleoside Triphosphate Pyrophosphohydrolase"/>
    <property type="match status" value="1"/>
</dbReference>
<gene>
    <name evidence="3" type="primary">rppH</name>
    <name evidence="3" type="synonym">nudH</name>
    <name evidence="5" type="ORF">HYPDE_40913</name>
</gene>
<evidence type="ECO:0000256" key="1">
    <source>
        <dbReference type="ARBA" id="ARBA00001946"/>
    </source>
</evidence>
<dbReference type="HOGENOM" id="CLU_087195_3_0_5"/>
<reference evidence="5 6" key="1">
    <citation type="journal article" date="2013" name="Genome Announc.">
        <title>Genome sequences for three denitrifying bacterial strains isolated from a uranium- and nitrate-contaminated subsurface environment.</title>
        <authorList>
            <person name="Venkatramanan R."/>
            <person name="Prakash O."/>
            <person name="Woyke T."/>
            <person name="Chain P."/>
            <person name="Goodwin L.A."/>
            <person name="Watson D."/>
            <person name="Brooks S."/>
            <person name="Kostka J.E."/>
            <person name="Green S.J."/>
        </authorList>
    </citation>
    <scope>NUCLEOTIDE SEQUENCE [LARGE SCALE GENOMIC DNA]</scope>
    <source>
        <strain evidence="5 6">1NES1</strain>
    </source>
</reference>